<dbReference type="CDD" id="cd02440">
    <property type="entry name" value="AdoMet_MTases"/>
    <property type="match status" value="1"/>
</dbReference>
<evidence type="ECO:0000313" key="2">
    <source>
        <dbReference type="EMBL" id="AYG57946.1"/>
    </source>
</evidence>
<dbReference type="GO" id="GO:0008757">
    <property type="term" value="F:S-adenosylmethionine-dependent methyltransferase activity"/>
    <property type="evidence" value="ECO:0007669"/>
    <property type="project" value="InterPro"/>
</dbReference>
<protein>
    <submittedName>
        <fullName evidence="2">Class I SAM-dependent methyltransferase</fullName>
    </submittedName>
</protein>
<dbReference type="OrthoDB" id="9787738at2"/>
<dbReference type="PANTHER" id="PTHR43591:SF24">
    <property type="entry name" value="2-METHOXY-6-POLYPRENYL-1,4-BENZOQUINOL METHYLASE, MITOCHONDRIAL"/>
    <property type="match status" value="1"/>
</dbReference>
<dbReference type="PANTHER" id="PTHR43591">
    <property type="entry name" value="METHYLTRANSFERASE"/>
    <property type="match status" value="1"/>
</dbReference>
<dbReference type="Pfam" id="PF08241">
    <property type="entry name" value="Methyltransf_11"/>
    <property type="match status" value="1"/>
</dbReference>
<sequence>MNTDSARFVGDIPQHYDTGMGPIIFADYAAETARRAAALRPGWVLEIAAGTGIVTRRLRDALPSGVSLTATDFNAPMLDIARKKFGPADQIDFQTADATQLPFAADSFDAVVCQFGLMFFPDKDKAHREAHRVLASGGTYLLSVWDRMDYNPYSLIAHEVVGRLFPADPPQFYTVPFSCAPIDPIKESLIDAGFSDITISVLRVEKEIPDTAAFARGLVYGNPAAEQIRSRQGAEPEQVFEAILQEIHRAFGDKPARMPLQAIVFSARKL</sequence>
<keyword evidence="2" id="KW-0808">Transferase</keyword>
<keyword evidence="3" id="KW-1185">Reference proteome</keyword>
<dbReference type="RefSeq" id="WP_120703037.1">
    <property type="nucleotide sequence ID" value="NZ_CP032694.1"/>
</dbReference>
<dbReference type="SUPFAM" id="SSF53335">
    <property type="entry name" value="S-adenosyl-L-methionine-dependent methyltransferases"/>
    <property type="match status" value="1"/>
</dbReference>
<feature type="domain" description="Methyltransferase type 11" evidence="1">
    <location>
        <begin position="45"/>
        <end position="141"/>
    </location>
</feature>
<dbReference type="GO" id="GO:0032259">
    <property type="term" value="P:methylation"/>
    <property type="evidence" value="ECO:0007669"/>
    <property type="project" value="UniProtKB-KW"/>
</dbReference>
<organism evidence="2 3">
    <name type="scientific">Rhizobium jaguaris</name>
    <dbReference type="NCBI Taxonomy" id="1312183"/>
    <lineage>
        <taxon>Bacteria</taxon>
        <taxon>Pseudomonadati</taxon>
        <taxon>Pseudomonadota</taxon>
        <taxon>Alphaproteobacteria</taxon>
        <taxon>Hyphomicrobiales</taxon>
        <taxon>Rhizobiaceae</taxon>
        <taxon>Rhizobium/Agrobacterium group</taxon>
        <taxon>Rhizobium</taxon>
    </lineage>
</organism>
<evidence type="ECO:0000259" key="1">
    <source>
        <dbReference type="Pfam" id="PF08241"/>
    </source>
</evidence>
<proteinExistence type="predicted"/>
<gene>
    <name evidence="2" type="ORF">CCGE525_03280</name>
</gene>
<dbReference type="KEGG" id="rjg:CCGE525_03280"/>
<reference evidence="2 3" key="1">
    <citation type="submission" date="2018-10" db="EMBL/GenBank/DDBJ databases">
        <title>Rhizobium etli, R. leguminosarum and a new Rhizobium genospecies from Phaseolus dumosus.</title>
        <authorList>
            <person name="Ramirez-Puebla S.T."/>
            <person name="Rogel-Hernandez M.A."/>
            <person name="Guerrero G."/>
            <person name="Ormeno-Orrillo E."/>
            <person name="Martinez-Romero J.C."/>
            <person name="Negrete-Yankelevich S."/>
            <person name="Martinez-Romero E."/>
        </authorList>
    </citation>
    <scope>NUCLEOTIDE SEQUENCE [LARGE SCALE GENOMIC DNA]</scope>
    <source>
        <strain evidence="2 3">CCGE525</strain>
    </source>
</reference>
<evidence type="ECO:0000313" key="3">
    <source>
        <dbReference type="Proteomes" id="UP000282195"/>
    </source>
</evidence>
<dbReference type="AlphaFoldDB" id="A0A387FSZ1"/>
<keyword evidence="2" id="KW-0489">Methyltransferase</keyword>
<dbReference type="InterPro" id="IPR029063">
    <property type="entry name" value="SAM-dependent_MTases_sf"/>
</dbReference>
<dbReference type="Gene3D" id="3.40.50.150">
    <property type="entry name" value="Vaccinia Virus protein VP39"/>
    <property type="match status" value="1"/>
</dbReference>
<dbReference type="EMBL" id="CP032694">
    <property type="protein sequence ID" value="AYG57946.1"/>
    <property type="molecule type" value="Genomic_DNA"/>
</dbReference>
<name>A0A387FSZ1_9HYPH</name>
<accession>A0A387FSZ1</accession>
<dbReference type="Proteomes" id="UP000282195">
    <property type="component" value="Chromosome"/>
</dbReference>
<dbReference type="InterPro" id="IPR013216">
    <property type="entry name" value="Methyltransf_11"/>
</dbReference>